<feature type="region of interest" description="Disordered" evidence="1">
    <location>
        <begin position="70"/>
        <end position="106"/>
    </location>
</feature>
<dbReference type="AlphaFoldDB" id="A0AAE1DVG5"/>
<dbReference type="EMBL" id="JAWDGP010002228">
    <property type="protein sequence ID" value="KAK3784546.1"/>
    <property type="molecule type" value="Genomic_DNA"/>
</dbReference>
<feature type="compositionally biased region" description="Polar residues" evidence="1">
    <location>
        <begin position="90"/>
        <end position="101"/>
    </location>
</feature>
<dbReference type="Proteomes" id="UP001283361">
    <property type="component" value="Unassembled WGS sequence"/>
</dbReference>
<gene>
    <name evidence="2" type="ORF">RRG08_030821</name>
</gene>
<evidence type="ECO:0000313" key="2">
    <source>
        <dbReference type="EMBL" id="KAK3784546.1"/>
    </source>
</evidence>
<proteinExistence type="predicted"/>
<organism evidence="2 3">
    <name type="scientific">Elysia crispata</name>
    <name type="common">lettuce slug</name>
    <dbReference type="NCBI Taxonomy" id="231223"/>
    <lineage>
        <taxon>Eukaryota</taxon>
        <taxon>Metazoa</taxon>
        <taxon>Spiralia</taxon>
        <taxon>Lophotrochozoa</taxon>
        <taxon>Mollusca</taxon>
        <taxon>Gastropoda</taxon>
        <taxon>Heterobranchia</taxon>
        <taxon>Euthyneura</taxon>
        <taxon>Panpulmonata</taxon>
        <taxon>Sacoglossa</taxon>
        <taxon>Placobranchoidea</taxon>
        <taxon>Plakobranchidae</taxon>
        <taxon>Elysia</taxon>
    </lineage>
</organism>
<evidence type="ECO:0000313" key="3">
    <source>
        <dbReference type="Proteomes" id="UP001283361"/>
    </source>
</evidence>
<comment type="caution">
    <text evidence="2">The sequence shown here is derived from an EMBL/GenBank/DDBJ whole genome shotgun (WGS) entry which is preliminary data.</text>
</comment>
<name>A0AAE1DVG5_9GAST</name>
<sequence length="433" mass="49442">MDKYQQQSQRSNLWARRRNKTADLLLAGQLRYLEERCRQDVKQHLRGKFRLEEELRELVHISEGEDLDHSILNPFEHGPKRGESCRETSRSLQSVYTSSKSKTFHNLPRNRTLQSMLKSSSRNEAIGLAESPKEVICSNEIEDGFSPNHVEIILPGPDGLDIEIHATTKQSHQVKNEFSNNAGSKSAILEKSPLRCKHGCKFIRDGTISKIPCKHFPCILPTTYHALGFRRDDITTWCPAKLQNDSNNLLVLGLDNTTNTPSGKLRQNSVFEESPSNKHRELENNTANITGSNVRDQKYKPDSEDFMLYCDTAIPADKEFDEKGEIYTTLIPKWMRGKQPKKFSFRPVSGPAFAPKPRDPILERVRQGSAATQSLDRQPPRMTVAGRMRGLRSLIHEMREKHEKARPVDWSVNYGQRLPMRVLLNPVIPDAII</sequence>
<evidence type="ECO:0000256" key="1">
    <source>
        <dbReference type="SAM" id="MobiDB-lite"/>
    </source>
</evidence>
<feature type="compositionally biased region" description="Basic and acidic residues" evidence="1">
    <location>
        <begin position="77"/>
        <end position="89"/>
    </location>
</feature>
<keyword evidence="3" id="KW-1185">Reference proteome</keyword>
<accession>A0AAE1DVG5</accession>
<protein>
    <submittedName>
        <fullName evidence="2">Uncharacterized protein</fullName>
    </submittedName>
</protein>
<reference evidence="2" key="1">
    <citation type="journal article" date="2023" name="G3 (Bethesda)">
        <title>A reference genome for the long-term kleptoplast-retaining sea slug Elysia crispata morphotype clarki.</title>
        <authorList>
            <person name="Eastman K.E."/>
            <person name="Pendleton A.L."/>
            <person name="Shaikh M.A."/>
            <person name="Suttiyut T."/>
            <person name="Ogas R."/>
            <person name="Tomko P."/>
            <person name="Gavelis G."/>
            <person name="Widhalm J.R."/>
            <person name="Wisecaver J.H."/>
        </authorList>
    </citation>
    <scope>NUCLEOTIDE SEQUENCE</scope>
    <source>
        <strain evidence="2">ECLA1</strain>
    </source>
</reference>